<evidence type="ECO:0000256" key="1">
    <source>
        <dbReference type="SAM" id="MobiDB-lite"/>
    </source>
</evidence>
<feature type="region of interest" description="Disordered" evidence="1">
    <location>
        <begin position="1"/>
        <end position="72"/>
    </location>
</feature>
<dbReference type="EMBL" id="CACRXK020002496">
    <property type="protein sequence ID" value="CAB3994595.1"/>
    <property type="molecule type" value="Genomic_DNA"/>
</dbReference>
<dbReference type="AlphaFoldDB" id="A0A6S7GSI0"/>
<sequence length="72" mass="7921">MDMKRSLLVTEGETSAKHVEGEQDGGEEMHDTEENIDKSENSAMDMEWSPSVCKGGTSAKDVEVNKMDTNNV</sequence>
<dbReference type="Proteomes" id="UP001152795">
    <property type="component" value="Unassembled WGS sequence"/>
</dbReference>
<keyword evidence="3" id="KW-1185">Reference proteome</keyword>
<feature type="compositionally biased region" description="Basic and acidic residues" evidence="1">
    <location>
        <begin position="14"/>
        <end position="40"/>
    </location>
</feature>
<protein>
    <submittedName>
        <fullName evidence="2">Uncharacterized protein</fullName>
    </submittedName>
</protein>
<evidence type="ECO:0000313" key="3">
    <source>
        <dbReference type="Proteomes" id="UP001152795"/>
    </source>
</evidence>
<proteinExistence type="predicted"/>
<accession>A0A6S7GSI0</accession>
<comment type="caution">
    <text evidence="2">The sequence shown here is derived from an EMBL/GenBank/DDBJ whole genome shotgun (WGS) entry which is preliminary data.</text>
</comment>
<organism evidence="2 3">
    <name type="scientific">Paramuricea clavata</name>
    <name type="common">Red gorgonian</name>
    <name type="synonym">Violescent sea-whip</name>
    <dbReference type="NCBI Taxonomy" id="317549"/>
    <lineage>
        <taxon>Eukaryota</taxon>
        <taxon>Metazoa</taxon>
        <taxon>Cnidaria</taxon>
        <taxon>Anthozoa</taxon>
        <taxon>Octocorallia</taxon>
        <taxon>Malacalcyonacea</taxon>
        <taxon>Plexauridae</taxon>
        <taxon>Paramuricea</taxon>
    </lineage>
</organism>
<name>A0A6S7GSI0_PARCT</name>
<evidence type="ECO:0000313" key="2">
    <source>
        <dbReference type="EMBL" id="CAB3994595.1"/>
    </source>
</evidence>
<reference evidence="2" key="1">
    <citation type="submission" date="2020-04" db="EMBL/GenBank/DDBJ databases">
        <authorList>
            <person name="Alioto T."/>
            <person name="Alioto T."/>
            <person name="Gomez Garrido J."/>
        </authorList>
    </citation>
    <scope>NUCLEOTIDE SEQUENCE</scope>
    <source>
        <strain evidence="2">A484AB</strain>
    </source>
</reference>
<gene>
    <name evidence="2" type="ORF">PACLA_8A024424</name>
</gene>